<dbReference type="NCBIfam" id="TIGR00516">
    <property type="entry name" value="acpS"/>
    <property type="match status" value="1"/>
</dbReference>
<evidence type="ECO:0000313" key="3">
    <source>
        <dbReference type="EMBL" id="OCL36454.1"/>
    </source>
</evidence>
<keyword evidence="1" id="KW-0444">Lipid biosynthesis</keyword>
<dbReference type="SUPFAM" id="SSF56214">
    <property type="entry name" value="4'-phosphopantetheinyl transferase"/>
    <property type="match status" value="1"/>
</dbReference>
<dbReference type="Pfam" id="PF01648">
    <property type="entry name" value="ACPS"/>
    <property type="match status" value="1"/>
</dbReference>
<feature type="binding site" evidence="1">
    <location>
        <position position="8"/>
    </location>
    <ligand>
        <name>Mg(2+)</name>
        <dbReference type="ChEBI" id="CHEBI:18420"/>
    </ligand>
</feature>
<feature type="domain" description="4'-phosphopantetheinyl transferase" evidence="2">
    <location>
        <begin position="4"/>
        <end position="83"/>
    </location>
</feature>
<evidence type="ECO:0000256" key="1">
    <source>
        <dbReference type="HAMAP-Rule" id="MF_00101"/>
    </source>
</evidence>
<keyword evidence="1" id="KW-0443">Lipid metabolism</keyword>
<keyword evidence="1" id="KW-0460">Magnesium</keyword>
<comment type="function">
    <text evidence="1">Transfers the 4'-phosphopantetheine moiety from coenzyme A to a Ser of acyl-carrier-protein.</text>
</comment>
<dbReference type="GO" id="GO:0006633">
    <property type="term" value="P:fatty acid biosynthetic process"/>
    <property type="evidence" value="ECO:0007669"/>
    <property type="project" value="UniProtKB-UniRule"/>
</dbReference>
<comment type="catalytic activity">
    <reaction evidence="1">
        <text>apo-[ACP] + CoA = holo-[ACP] + adenosine 3',5'-bisphosphate + H(+)</text>
        <dbReference type="Rhea" id="RHEA:12068"/>
        <dbReference type="Rhea" id="RHEA-COMP:9685"/>
        <dbReference type="Rhea" id="RHEA-COMP:9690"/>
        <dbReference type="ChEBI" id="CHEBI:15378"/>
        <dbReference type="ChEBI" id="CHEBI:29999"/>
        <dbReference type="ChEBI" id="CHEBI:57287"/>
        <dbReference type="ChEBI" id="CHEBI:58343"/>
        <dbReference type="ChEBI" id="CHEBI:64479"/>
        <dbReference type="EC" id="2.7.8.7"/>
    </reaction>
</comment>
<evidence type="ECO:0000313" key="4">
    <source>
        <dbReference type="Proteomes" id="UP000093501"/>
    </source>
</evidence>
<gene>
    <name evidence="1" type="primary">acpS</name>
    <name evidence="3" type="ORF">BCR15_00875</name>
</gene>
<dbReference type="HAMAP" id="MF_00101">
    <property type="entry name" value="AcpS"/>
    <property type="match status" value="1"/>
</dbReference>
<reference evidence="4" key="1">
    <citation type="submission" date="2016-07" db="EMBL/GenBank/DDBJ databases">
        <authorList>
            <person name="Florea S."/>
            <person name="Webb J.S."/>
            <person name="Jaromczyk J."/>
            <person name="Schardl C.L."/>
        </authorList>
    </citation>
    <scope>NUCLEOTIDE SEQUENCE [LARGE SCALE GENOMIC DNA]</scope>
    <source>
        <strain evidence="4">IPBSL-7</strain>
    </source>
</reference>
<dbReference type="Proteomes" id="UP000093501">
    <property type="component" value="Unassembled WGS sequence"/>
</dbReference>
<keyword evidence="1" id="KW-0963">Cytoplasm</keyword>
<keyword evidence="1" id="KW-0275">Fatty acid biosynthesis</keyword>
<dbReference type="RefSeq" id="WP_068750715.1">
    <property type="nucleotide sequence ID" value="NZ_JBDXXE010000012.1"/>
</dbReference>
<keyword evidence="4" id="KW-1185">Reference proteome</keyword>
<sequence>MIVGIGTDLCVIERFREMLARRPGLAERLLTPAELELSIESQAARFAAKEALAKALGSPGGMRWLDCEVTKNADGDPGFVNTGSVAARVAAMGIESIHLSISHDGGFATAMVVCER</sequence>
<dbReference type="Gene3D" id="3.90.470.20">
    <property type="entry name" value="4'-phosphopantetheinyl transferase domain"/>
    <property type="match status" value="1"/>
</dbReference>
<evidence type="ECO:0000259" key="2">
    <source>
        <dbReference type="Pfam" id="PF01648"/>
    </source>
</evidence>
<dbReference type="InterPro" id="IPR008278">
    <property type="entry name" value="4-PPantetheinyl_Trfase_dom"/>
</dbReference>
<feature type="binding site" evidence="1">
    <location>
        <position position="50"/>
    </location>
    <ligand>
        <name>Mg(2+)</name>
        <dbReference type="ChEBI" id="CHEBI:18420"/>
    </ligand>
</feature>
<keyword evidence="1" id="KW-0276">Fatty acid metabolism</keyword>
<dbReference type="AlphaFoldDB" id="A0A1C0AQ01"/>
<dbReference type="GO" id="GO:0000287">
    <property type="term" value="F:magnesium ion binding"/>
    <property type="evidence" value="ECO:0007669"/>
    <property type="project" value="UniProtKB-UniRule"/>
</dbReference>
<dbReference type="InterPro" id="IPR002582">
    <property type="entry name" value="ACPS"/>
</dbReference>
<comment type="subcellular location">
    <subcellularLocation>
        <location evidence="1">Cytoplasm</location>
    </subcellularLocation>
</comment>
<proteinExistence type="inferred from homology"/>
<dbReference type="NCBIfam" id="TIGR00556">
    <property type="entry name" value="pantethn_trn"/>
    <property type="match status" value="1"/>
</dbReference>
<comment type="caution">
    <text evidence="3">The sequence shown here is derived from an EMBL/GenBank/DDBJ whole genome shotgun (WGS) entry which is preliminary data.</text>
</comment>
<dbReference type="EMBL" id="MBQD01000011">
    <property type="protein sequence ID" value="OCL36454.1"/>
    <property type="molecule type" value="Genomic_DNA"/>
</dbReference>
<keyword evidence="1" id="KW-0479">Metal-binding</keyword>
<dbReference type="NCBIfam" id="NF000832">
    <property type="entry name" value="PRK00070.3-2"/>
    <property type="match status" value="1"/>
</dbReference>
<keyword evidence="1" id="KW-0808">Transferase</keyword>
<name>A0A1C0AQ01_9ACTN</name>
<comment type="cofactor">
    <cofactor evidence="1">
        <name>Mg(2+)</name>
        <dbReference type="ChEBI" id="CHEBI:18420"/>
    </cofactor>
</comment>
<protein>
    <recommendedName>
        <fullName evidence="1">Holo-[acyl-carrier-protein] synthase</fullName>
        <shortName evidence="1">Holo-ACP synthase</shortName>
        <ecNumber evidence="1">2.7.8.7</ecNumber>
    </recommendedName>
    <alternativeName>
        <fullName evidence="1">4'-phosphopantetheinyl transferase AcpS</fullName>
    </alternativeName>
</protein>
<dbReference type="InterPro" id="IPR037143">
    <property type="entry name" value="4-PPantetheinyl_Trfase_dom_sf"/>
</dbReference>
<organism evidence="3 4">
    <name type="scientific">Tessaracoccus lapidicaptus</name>
    <dbReference type="NCBI Taxonomy" id="1427523"/>
    <lineage>
        <taxon>Bacteria</taxon>
        <taxon>Bacillati</taxon>
        <taxon>Actinomycetota</taxon>
        <taxon>Actinomycetes</taxon>
        <taxon>Propionibacteriales</taxon>
        <taxon>Propionibacteriaceae</taxon>
        <taxon>Tessaracoccus</taxon>
    </lineage>
</organism>
<dbReference type="EC" id="2.7.8.7" evidence="1"/>
<dbReference type="GO" id="GO:0008897">
    <property type="term" value="F:holo-[acyl-carrier-protein] synthase activity"/>
    <property type="evidence" value="ECO:0007669"/>
    <property type="project" value="UniProtKB-UniRule"/>
</dbReference>
<accession>A0A1C0AQ01</accession>
<dbReference type="GO" id="GO:0005737">
    <property type="term" value="C:cytoplasm"/>
    <property type="evidence" value="ECO:0007669"/>
    <property type="project" value="UniProtKB-SubCell"/>
</dbReference>
<dbReference type="InterPro" id="IPR004568">
    <property type="entry name" value="Ppantetheine-prot_Trfase_dom"/>
</dbReference>
<comment type="similarity">
    <text evidence="1">Belongs to the P-Pant transferase superfamily. AcpS family.</text>
</comment>